<dbReference type="InterPro" id="IPR000297">
    <property type="entry name" value="PPIase_PpiC"/>
</dbReference>
<keyword evidence="7 15" id="KW-0472">Membrane</keyword>
<dbReference type="Gene3D" id="3.10.50.40">
    <property type="match status" value="1"/>
</dbReference>
<evidence type="ECO:0000256" key="2">
    <source>
        <dbReference type="ARBA" id="ARBA00018370"/>
    </source>
</evidence>
<evidence type="ECO:0000259" key="16">
    <source>
        <dbReference type="PROSITE" id="PS50198"/>
    </source>
</evidence>
<evidence type="ECO:0000256" key="13">
    <source>
        <dbReference type="ARBA" id="ARBA00042775"/>
    </source>
</evidence>
<evidence type="ECO:0000256" key="3">
    <source>
        <dbReference type="ARBA" id="ARBA00022475"/>
    </source>
</evidence>
<dbReference type="SUPFAM" id="SSF109998">
    <property type="entry name" value="Triger factor/SurA peptide-binding domain-like"/>
    <property type="match status" value="1"/>
</dbReference>
<proteinExistence type="inferred from homology"/>
<dbReference type="PROSITE" id="PS50198">
    <property type="entry name" value="PPIC_PPIASE_2"/>
    <property type="match status" value="1"/>
</dbReference>
<sequence>MLDSMRSAANTWVAKFLFVILVVSFVGWGISGQLHNSPSMGSVISVGETSVSPTEYRLAYDRAVSQMSQQFGTRLTPEQAKMFGLPQQVLSSLVGGAVLSEQARKLGLGLSKDRIATLTADDPAFKGPDGRFDRQQFDYVLRQVGMSPQNYFDTRANEAVRLQIVDATTNGMQAPAAFLRAVALYRGEDRTVDYIVLPKSLVEPIEEPSADVLAKWFESNKAKYAAPEYRKISYVKLEPEDIADTSAVTDQQVSEDYEAHKDKYTTAETRVVDQLVFASEEEAKKVSDELKSGTKSFDDAVAAQNKQASDVALGTLSKDQIPDKAVADAAFALAENQVSDVVSGQFGPVIVRVTKVNPQSVKALDEVKDDIRKNLALTEANRVLMDAHDAYEDARAGGTSMADAAKQLKLKVVTIDAVDRQGKRPDGTIIEGLPSSADLLENAFQADIKAENQPVNVGSSGFVFYEVDSIEAAHDRTLDQVKDRAVADWKAEQTATRLQAKADEIAKQVTDSNTLDTIASGLSLEKQTKRGLKRGANDADFGQPGVAAVFGYADGQIGQFEAPDGSSRIVFKIIETIEPADADASSIPEDARRTFGGGMANDLVDQLVSRLRGEYDVEINQNAIDRALTY</sequence>
<evidence type="ECO:0000256" key="12">
    <source>
        <dbReference type="ARBA" id="ARBA00040743"/>
    </source>
</evidence>
<dbReference type="InterPro" id="IPR027304">
    <property type="entry name" value="Trigger_fact/SurA_dom_sf"/>
</dbReference>
<evidence type="ECO:0000256" key="4">
    <source>
        <dbReference type="ARBA" id="ARBA00022519"/>
    </source>
</evidence>
<dbReference type="Pfam" id="PF13624">
    <property type="entry name" value="SurA_N_3"/>
    <property type="match status" value="1"/>
</dbReference>
<feature type="transmembrane region" description="Helical" evidence="15">
    <location>
        <begin position="12"/>
        <end position="30"/>
    </location>
</feature>
<keyword evidence="14" id="KW-0697">Rotamase</keyword>
<evidence type="ECO:0000256" key="9">
    <source>
        <dbReference type="ARBA" id="ARBA00030642"/>
    </source>
</evidence>
<protein>
    <recommendedName>
        <fullName evidence="2">Parvulin-like PPIase</fullName>
    </recommendedName>
    <alternativeName>
        <fullName evidence="9">Peptidyl-prolyl cis-trans isomerase plp</fullName>
    </alternativeName>
    <alternativeName>
        <fullName evidence="12">Periplasmic chaperone PpiD</fullName>
    </alternativeName>
    <alternativeName>
        <fullName evidence="13">Periplasmic folding chaperone</fullName>
    </alternativeName>
    <alternativeName>
        <fullName evidence="10">Rotamase plp</fullName>
    </alternativeName>
</protein>
<dbReference type="PANTHER" id="PTHR47529:SF1">
    <property type="entry name" value="PERIPLASMIC CHAPERONE PPID"/>
    <property type="match status" value="1"/>
</dbReference>
<dbReference type="AlphaFoldDB" id="A0A371XDC9"/>
<comment type="caution">
    <text evidence="17">The sequence shown here is derived from an EMBL/GenBank/DDBJ whole genome shotgun (WGS) entry which is preliminary data.</text>
</comment>
<dbReference type="Proteomes" id="UP000262379">
    <property type="component" value="Unassembled WGS sequence"/>
</dbReference>
<dbReference type="InterPro" id="IPR052029">
    <property type="entry name" value="PpiD_chaperone"/>
</dbReference>
<evidence type="ECO:0000313" key="17">
    <source>
        <dbReference type="EMBL" id="RFC67225.1"/>
    </source>
</evidence>
<comment type="subcellular location">
    <subcellularLocation>
        <location evidence="1">Cell inner membrane</location>
        <topology evidence="1">Single-pass type II membrane protein</topology>
        <orientation evidence="1">Periplasmic side</orientation>
    </subcellularLocation>
</comment>
<evidence type="ECO:0000256" key="14">
    <source>
        <dbReference type="PROSITE-ProRule" id="PRU00278"/>
    </source>
</evidence>
<dbReference type="Pfam" id="PF13145">
    <property type="entry name" value="Rotamase_2"/>
    <property type="match status" value="1"/>
</dbReference>
<keyword evidence="5 15" id="KW-0812">Transmembrane</keyword>
<evidence type="ECO:0000313" key="18">
    <source>
        <dbReference type="Proteomes" id="UP000262379"/>
    </source>
</evidence>
<keyword evidence="4" id="KW-0997">Cell inner membrane</keyword>
<accession>A0A371XDC9</accession>
<name>A0A371XDC9_9HYPH</name>
<keyword evidence="18" id="KW-1185">Reference proteome</keyword>
<gene>
    <name evidence="17" type="ORF">DY251_11715</name>
</gene>
<dbReference type="SUPFAM" id="SSF54534">
    <property type="entry name" value="FKBP-like"/>
    <property type="match status" value="1"/>
</dbReference>
<dbReference type="GO" id="GO:0005886">
    <property type="term" value="C:plasma membrane"/>
    <property type="evidence" value="ECO:0007669"/>
    <property type="project" value="UniProtKB-SubCell"/>
</dbReference>
<evidence type="ECO:0000256" key="10">
    <source>
        <dbReference type="ARBA" id="ARBA00031484"/>
    </source>
</evidence>
<dbReference type="InterPro" id="IPR046357">
    <property type="entry name" value="PPIase_dom_sf"/>
</dbReference>
<reference evidence="18" key="1">
    <citation type="submission" date="2018-08" db="EMBL/GenBank/DDBJ databases">
        <authorList>
            <person name="Im W.T."/>
        </authorList>
    </citation>
    <scope>NUCLEOTIDE SEQUENCE [LARGE SCALE GENOMIC DNA]</scope>
    <source>
        <strain evidence="18">LA-28</strain>
    </source>
</reference>
<evidence type="ECO:0000256" key="7">
    <source>
        <dbReference type="ARBA" id="ARBA00023136"/>
    </source>
</evidence>
<dbReference type="RefSeq" id="WP_116624099.1">
    <property type="nucleotide sequence ID" value="NZ_QURN01000008.1"/>
</dbReference>
<organism evidence="17 18">
    <name type="scientific">Mesorhizobium denitrificans</name>
    <dbReference type="NCBI Taxonomy" id="2294114"/>
    <lineage>
        <taxon>Bacteria</taxon>
        <taxon>Pseudomonadati</taxon>
        <taxon>Pseudomonadota</taxon>
        <taxon>Alphaproteobacteria</taxon>
        <taxon>Hyphomicrobiales</taxon>
        <taxon>Phyllobacteriaceae</taxon>
        <taxon>Mesorhizobium</taxon>
    </lineage>
</organism>
<keyword evidence="8" id="KW-0143">Chaperone</keyword>
<evidence type="ECO:0000256" key="5">
    <source>
        <dbReference type="ARBA" id="ARBA00022692"/>
    </source>
</evidence>
<dbReference type="GO" id="GO:0003755">
    <property type="term" value="F:peptidyl-prolyl cis-trans isomerase activity"/>
    <property type="evidence" value="ECO:0007669"/>
    <property type="project" value="UniProtKB-KW"/>
</dbReference>
<keyword evidence="6 15" id="KW-1133">Transmembrane helix</keyword>
<evidence type="ECO:0000256" key="1">
    <source>
        <dbReference type="ARBA" id="ARBA00004382"/>
    </source>
</evidence>
<evidence type="ECO:0000256" key="15">
    <source>
        <dbReference type="SAM" id="Phobius"/>
    </source>
</evidence>
<evidence type="ECO:0000256" key="11">
    <source>
        <dbReference type="ARBA" id="ARBA00038408"/>
    </source>
</evidence>
<evidence type="ECO:0000256" key="6">
    <source>
        <dbReference type="ARBA" id="ARBA00022989"/>
    </source>
</evidence>
<comment type="similarity">
    <text evidence="11">Belongs to the PpiD chaperone family.</text>
</comment>
<keyword evidence="3" id="KW-1003">Cell membrane</keyword>
<dbReference type="PANTHER" id="PTHR47529">
    <property type="entry name" value="PEPTIDYL-PROLYL CIS-TRANS ISOMERASE D"/>
    <property type="match status" value="1"/>
</dbReference>
<evidence type="ECO:0000256" key="8">
    <source>
        <dbReference type="ARBA" id="ARBA00023186"/>
    </source>
</evidence>
<keyword evidence="14 17" id="KW-0413">Isomerase</keyword>
<dbReference type="EMBL" id="QURN01000008">
    <property type="protein sequence ID" value="RFC67225.1"/>
    <property type="molecule type" value="Genomic_DNA"/>
</dbReference>
<feature type="domain" description="PpiC" evidence="16">
    <location>
        <begin position="267"/>
        <end position="355"/>
    </location>
</feature>